<dbReference type="EMBL" id="CP036246">
    <property type="protein sequence ID" value="QEP40795.1"/>
    <property type="molecule type" value="Genomic_DNA"/>
</dbReference>
<reference evidence="1 2" key="2">
    <citation type="submission" date="2019-09" db="EMBL/GenBank/DDBJ databases">
        <title>Taxonomic note: a critical rebuttal of the proposed division of the genus Arcobacter into six genera, emended descriptions of Arcobacter anaerophilus and the genus Arcobacter, and an assessment of genus-level boundaries for Epsilonproteobacteria using in silico genomic comparator tools.</title>
        <authorList>
            <person name="On S.L.W."/>
            <person name="Miller W.G."/>
            <person name="Biggs P."/>
            <person name="Cornelius A."/>
            <person name="Vandamme P."/>
        </authorList>
    </citation>
    <scope>NUCLEOTIDE SEQUENCE [LARGE SCALE GENOMIC DNA]</scope>
    <source>
        <strain evidence="1 2">CCUG 56899</strain>
    </source>
</reference>
<dbReference type="AlphaFoldDB" id="A0A5C2HEI0"/>
<dbReference type="KEGG" id="apoc:APORC_1197"/>
<accession>A0A5C2HEI0</accession>
<organism evidence="1 2">
    <name type="scientific">Arcobacter porcinus</name>
    <dbReference type="NCBI Taxonomy" id="1935204"/>
    <lineage>
        <taxon>Bacteria</taxon>
        <taxon>Pseudomonadati</taxon>
        <taxon>Campylobacterota</taxon>
        <taxon>Epsilonproteobacteria</taxon>
        <taxon>Campylobacterales</taxon>
        <taxon>Arcobacteraceae</taxon>
        <taxon>Arcobacter</taxon>
    </lineage>
</organism>
<evidence type="ECO:0000313" key="1">
    <source>
        <dbReference type="EMBL" id="QEP40795.1"/>
    </source>
</evidence>
<dbReference type="RefSeq" id="WP_066387436.1">
    <property type="nucleotide sequence ID" value="NZ_CP036246.2"/>
</dbReference>
<gene>
    <name evidence="1" type="ORF">APORC_1197</name>
</gene>
<proteinExistence type="predicted"/>
<name>A0A5C2HEI0_9BACT</name>
<reference evidence="1 2" key="1">
    <citation type="submission" date="2019-09" db="EMBL/GenBank/DDBJ databases">
        <title>Complete genome sequencing of four Arcobacter species reveals a diverse suite of mobile elements.</title>
        <authorList>
            <person name="Miller W.G."/>
            <person name="Yee E."/>
            <person name="Bono J.L."/>
        </authorList>
    </citation>
    <scope>NUCLEOTIDE SEQUENCE [LARGE SCALE GENOMIC DNA]</scope>
    <source>
        <strain evidence="1 2">CCUG 56899</strain>
    </source>
</reference>
<protein>
    <submittedName>
        <fullName evidence="1">Uncharacterized protein</fullName>
    </submittedName>
</protein>
<sequence>MLNNNERIDNFIRNGSSYIFKEKNNLESNENINLNKNNFEIGIDNTQEKELRIEADLNKTKNEYIVEENESPIQKIANYLQSSIREDSIEIIESMVELSSSLESMSIESIQLNELLTETEKTRLELLKEMSKRGLSESQYPEGEIKKEKISSTAFVYQSKTKLNEKLNEFSNNLEEIVLNDDLEFKKTMVDKKRELESLGIDIKKYVLNQNQKKGYFKIMTFQDDRLSKAELKFMLNFMKNSNFTNKETIEERENYFKSLFKEEKIDYPDTSSLIKDVRELKRNLNHKLENLPEILTDEQKSEFKTFLPALDEYYKDQICAFSGGKSFVALGKNLRELQAQIEENNNVKNLMVNCEILGYSQQRLYLLHWIAESLFKKKYSTTLGKAIKEYRKESKEKDERYSDFNQAVWFRNDIAHNGVLWNPEDFEKNIKIYEEGINLISEDLNINLETYKLKKQNRPLTKEEKFLNDISKQTKLTIEQLKKLNIDLMDKKNKAKLINLSEYLNIKKRSLIELIEEDLYAIKNIIESEESLYELINIFLKNKFSKEFFDMNFNDLRIKAPMVQNNVEGWLYVMSNKYIDNKLLDKEKKSLIKLRDKIYGKR</sequence>
<dbReference type="Proteomes" id="UP000322644">
    <property type="component" value="Chromosome"/>
</dbReference>
<evidence type="ECO:0000313" key="2">
    <source>
        <dbReference type="Proteomes" id="UP000322644"/>
    </source>
</evidence>